<evidence type="ECO:0000313" key="2">
    <source>
        <dbReference type="Proteomes" id="UP001420932"/>
    </source>
</evidence>
<dbReference type="AlphaFoldDB" id="A0AAP0J7N5"/>
<accession>A0AAP0J7N5</accession>
<reference evidence="1 2" key="1">
    <citation type="submission" date="2024-01" db="EMBL/GenBank/DDBJ databases">
        <title>Genome assemblies of Stephania.</title>
        <authorList>
            <person name="Yang L."/>
        </authorList>
    </citation>
    <scope>NUCLEOTIDE SEQUENCE [LARGE SCALE GENOMIC DNA]</scope>
    <source>
        <strain evidence="1">YNDBR</strain>
        <tissue evidence="1">Leaf</tissue>
    </source>
</reference>
<organism evidence="1 2">
    <name type="scientific">Stephania yunnanensis</name>
    <dbReference type="NCBI Taxonomy" id="152371"/>
    <lineage>
        <taxon>Eukaryota</taxon>
        <taxon>Viridiplantae</taxon>
        <taxon>Streptophyta</taxon>
        <taxon>Embryophyta</taxon>
        <taxon>Tracheophyta</taxon>
        <taxon>Spermatophyta</taxon>
        <taxon>Magnoliopsida</taxon>
        <taxon>Ranunculales</taxon>
        <taxon>Menispermaceae</taxon>
        <taxon>Menispermoideae</taxon>
        <taxon>Cissampelideae</taxon>
        <taxon>Stephania</taxon>
    </lineage>
</organism>
<keyword evidence="2" id="KW-1185">Reference proteome</keyword>
<gene>
    <name evidence="1" type="ORF">Syun_016539</name>
</gene>
<evidence type="ECO:0000313" key="1">
    <source>
        <dbReference type="EMBL" id="KAK9127742.1"/>
    </source>
</evidence>
<proteinExistence type="predicted"/>
<comment type="caution">
    <text evidence="1">The sequence shown here is derived from an EMBL/GenBank/DDBJ whole genome shotgun (WGS) entry which is preliminary data.</text>
</comment>
<sequence>MTCSHLPHRSVAFHPTPTFVTHTWIPTFETTPEIGCPSQIVVIPSHITTHS</sequence>
<dbReference type="Proteomes" id="UP001420932">
    <property type="component" value="Unassembled WGS sequence"/>
</dbReference>
<protein>
    <submittedName>
        <fullName evidence="1">Uncharacterized protein</fullName>
    </submittedName>
</protein>
<dbReference type="EMBL" id="JBBNAF010000007">
    <property type="protein sequence ID" value="KAK9127742.1"/>
    <property type="molecule type" value="Genomic_DNA"/>
</dbReference>
<name>A0AAP0J7N5_9MAGN</name>